<name>B4VRV9_9CYAN</name>
<sequence>MSFGDYRKYSAAELKAIFNITLLKDANLFSNFHPTDQS</sequence>
<gene>
    <name evidence="1" type="ORF">MC7420_1414</name>
</gene>
<accession>B4VRV9</accession>
<dbReference type="STRING" id="118168.MC7420_1414"/>
<evidence type="ECO:0000313" key="2">
    <source>
        <dbReference type="Proteomes" id="UP000003835"/>
    </source>
</evidence>
<proteinExistence type="predicted"/>
<organism evidence="1 2">
    <name type="scientific">Coleofasciculus chthonoplastes PCC 7420</name>
    <dbReference type="NCBI Taxonomy" id="118168"/>
    <lineage>
        <taxon>Bacteria</taxon>
        <taxon>Bacillati</taxon>
        <taxon>Cyanobacteriota</taxon>
        <taxon>Cyanophyceae</taxon>
        <taxon>Coleofasciculales</taxon>
        <taxon>Coleofasciculaceae</taxon>
        <taxon>Coleofasciculus</taxon>
    </lineage>
</organism>
<dbReference type="HOGENOM" id="CLU_3326836_0_0_3"/>
<keyword evidence="2" id="KW-1185">Reference proteome</keyword>
<dbReference type="Proteomes" id="UP000003835">
    <property type="component" value="Unassembled WGS sequence"/>
</dbReference>
<dbReference type="AlphaFoldDB" id="B4VRV9"/>
<reference evidence="1 2" key="1">
    <citation type="submission" date="2008-07" db="EMBL/GenBank/DDBJ databases">
        <authorList>
            <person name="Tandeau de Marsac N."/>
            <person name="Ferriera S."/>
            <person name="Johnson J."/>
            <person name="Kravitz S."/>
            <person name="Beeson K."/>
            <person name="Sutton G."/>
            <person name="Rogers Y.-H."/>
            <person name="Friedman R."/>
            <person name="Frazier M."/>
            <person name="Venter J.C."/>
        </authorList>
    </citation>
    <scope>NUCLEOTIDE SEQUENCE [LARGE SCALE GENOMIC DNA]</scope>
    <source>
        <strain evidence="1 2">PCC 7420</strain>
    </source>
</reference>
<dbReference type="EMBL" id="DS989849">
    <property type="protein sequence ID" value="EDX75496.1"/>
    <property type="molecule type" value="Genomic_DNA"/>
</dbReference>
<protein>
    <submittedName>
        <fullName evidence="1">Uncharacterized protein</fullName>
    </submittedName>
</protein>
<evidence type="ECO:0000313" key="1">
    <source>
        <dbReference type="EMBL" id="EDX75496.1"/>
    </source>
</evidence>